<keyword evidence="6" id="KW-0239">DNA-directed DNA polymerase</keyword>
<dbReference type="NCBIfam" id="TIGR01128">
    <property type="entry name" value="holA"/>
    <property type="match status" value="1"/>
</dbReference>
<dbReference type="Gene3D" id="1.10.8.60">
    <property type="match status" value="1"/>
</dbReference>
<feature type="non-terminal residue" evidence="11">
    <location>
        <position position="1"/>
    </location>
</feature>
<proteinExistence type="inferred from homology"/>
<dbReference type="GO" id="GO:0003677">
    <property type="term" value="F:DNA binding"/>
    <property type="evidence" value="ECO:0007669"/>
    <property type="project" value="InterPro"/>
</dbReference>
<keyword evidence="3" id="KW-0808">Transferase</keyword>
<dbReference type="InterPro" id="IPR005790">
    <property type="entry name" value="DNA_polIII_delta"/>
</dbReference>
<dbReference type="GO" id="GO:0009360">
    <property type="term" value="C:DNA polymerase III complex"/>
    <property type="evidence" value="ECO:0007669"/>
    <property type="project" value="InterPro"/>
</dbReference>
<evidence type="ECO:0000256" key="6">
    <source>
        <dbReference type="ARBA" id="ARBA00022932"/>
    </source>
</evidence>
<evidence type="ECO:0000256" key="2">
    <source>
        <dbReference type="ARBA" id="ARBA00017703"/>
    </source>
</evidence>
<dbReference type="EMBL" id="UINC01002548">
    <property type="protein sequence ID" value="SUZ97857.1"/>
    <property type="molecule type" value="Genomic_DNA"/>
</dbReference>
<dbReference type="Gene3D" id="1.20.272.10">
    <property type="match status" value="1"/>
</dbReference>
<reference evidence="11" key="1">
    <citation type="submission" date="2018-05" db="EMBL/GenBank/DDBJ databases">
        <authorList>
            <person name="Lanie J.A."/>
            <person name="Ng W.-L."/>
            <person name="Kazmierczak K.M."/>
            <person name="Andrzejewski T.M."/>
            <person name="Davidsen T.M."/>
            <person name="Wayne K.J."/>
            <person name="Tettelin H."/>
            <person name="Glass J.I."/>
            <person name="Rusch D."/>
            <person name="Podicherti R."/>
            <person name="Tsui H.-C.T."/>
            <person name="Winkler M.E."/>
        </authorList>
    </citation>
    <scope>NUCLEOTIDE SEQUENCE</scope>
</reference>
<dbReference type="AlphaFoldDB" id="A0A381S6H5"/>
<dbReference type="GO" id="GO:0003887">
    <property type="term" value="F:DNA-directed DNA polymerase activity"/>
    <property type="evidence" value="ECO:0007669"/>
    <property type="project" value="UniProtKB-KW"/>
</dbReference>
<evidence type="ECO:0000256" key="1">
    <source>
        <dbReference type="ARBA" id="ARBA00012417"/>
    </source>
</evidence>
<dbReference type="Pfam" id="PF06144">
    <property type="entry name" value="DNA_pol3_delta"/>
    <property type="match status" value="1"/>
</dbReference>
<evidence type="ECO:0000256" key="5">
    <source>
        <dbReference type="ARBA" id="ARBA00022705"/>
    </source>
</evidence>
<dbReference type="InterPro" id="IPR008921">
    <property type="entry name" value="DNA_pol3_clamp-load_cplx_C"/>
</dbReference>
<dbReference type="InterPro" id="IPR027417">
    <property type="entry name" value="P-loop_NTPase"/>
</dbReference>
<evidence type="ECO:0000313" key="11">
    <source>
        <dbReference type="EMBL" id="SUZ97857.1"/>
    </source>
</evidence>
<dbReference type="Pfam" id="PF21694">
    <property type="entry name" value="DNA_pol3_delta_C"/>
    <property type="match status" value="1"/>
</dbReference>
<sequence length="329" mass="37969">LMRSSGEALREVKNGNIDLVYFLLGADYYLQNLIISEISKVIFNDIKEDKTFLLPDDMKSEDIIDRITQSDLFSTKKLLVLRNPGNLRNKARSDFLSYCKNPMANICLIIIEDEFSDRKSITKELKKINNTVSVQTPFPSEMKKWTRFMLSEKQLTFQDSIIDIIVEVAGDSLFHIENEIEKISLNIKDGEEITIDFINQSSGWRMQYKRWQFFQALGKRDLDRSLILGLSLLNQGNSMISLMYPLTAFFQELLFKKKSSGTLPIKNSYIPLPPSVIKQFPQIANRFNQEEIEYALTILGKIDQRLKTTRLSDEALFTNFLFSVLQANG</sequence>
<dbReference type="Gene3D" id="3.40.50.300">
    <property type="entry name" value="P-loop containing nucleotide triphosphate hydrolases"/>
    <property type="match status" value="1"/>
</dbReference>
<comment type="catalytic activity">
    <reaction evidence="8">
        <text>DNA(n) + a 2'-deoxyribonucleoside 5'-triphosphate = DNA(n+1) + diphosphate</text>
        <dbReference type="Rhea" id="RHEA:22508"/>
        <dbReference type="Rhea" id="RHEA-COMP:17339"/>
        <dbReference type="Rhea" id="RHEA-COMP:17340"/>
        <dbReference type="ChEBI" id="CHEBI:33019"/>
        <dbReference type="ChEBI" id="CHEBI:61560"/>
        <dbReference type="ChEBI" id="CHEBI:173112"/>
        <dbReference type="EC" id="2.7.7.7"/>
    </reaction>
</comment>
<evidence type="ECO:0000259" key="10">
    <source>
        <dbReference type="Pfam" id="PF21694"/>
    </source>
</evidence>
<keyword evidence="4" id="KW-0548">Nucleotidyltransferase</keyword>
<keyword evidence="5" id="KW-0235">DNA replication</keyword>
<organism evidence="11">
    <name type="scientific">marine metagenome</name>
    <dbReference type="NCBI Taxonomy" id="408172"/>
    <lineage>
        <taxon>unclassified sequences</taxon>
        <taxon>metagenomes</taxon>
        <taxon>ecological metagenomes</taxon>
    </lineage>
</organism>
<dbReference type="EC" id="2.7.7.7" evidence="1"/>
<dbReference type="SUPFAM" id="SSF52540">
    <property type="entry name" value="P-loop containing nucleoside triphosphate hydrolases"/>
    <property type="match status" value="1"/>
</dbReference>
<protein>
    <recommendedName>
        <fullName evidence="2">DNA polymerase III subunit delta</fullName>
        <ecNumber evidence="1">2.7.7.7</ecNumber>
    </recommendedName>
</protein>
<accession>A0A381S6H5</accession>
<dbReference type="SUPFAM" id="SSF48019">
    <property type="entry name" value="post-AAA+ oligomerization domain-like"/>
    <property type="match status" value="1"/>
</dbReference>
<evidence type="ECO:0000256" key="3">
    <source>
        <dbReference type="ARBA" id="ARBA00022679"/>
    </source>
</evidence>
<evidence type="ECO:0000256" key="8">
    <source>
        <dbReference type="ARBA" id="ARBA00049244"/>
    </source>
</evidence>
<dbReference type="PANTHER" id="PTHR34388:SF1">
    <property type="entry name" value="DNA POLYMERASE III SUBUNIT DELTA"/>
    <property type="match status" value="1"/>
</dbReference>
<dbReference type="InterPro" id="IPR010372">
    <property type="entry name" value="DNA_pol3_delta_N"/>
</dbReference>
<gene>
    <name evidence="11" type="ORF">METZ01_LOCUS50711</name>
</gene>
<dbReference type="PANTHER" id="PTHR34388">
    <property type="entry name" value="DNA POLYMERASE III SUBUNIT DELTA"/>
    <property type="match status" value="1"/>
</dbReference>
<dbReference type="InterPro" id="IPR048466">
    <property type="entry name" value="DNA_pol3_delta-like_C"/>
</dbReference>
<feature type="domain" description="DNA polymerase III delta N-terminal" evidence="9">
    <location>
        <begin position="21"/>
        <end position="133"/>
    </location>
</feature>
<feature type="domain" description="DNA polymerase III delta subunit-like C-terminal" evidence="10">
    <location>
        <begin position="213"/>
        <end position="323"/>
    </location>
</feature>
<dbReference type="GO" id="GO:0006261">
    <property type="term" value="P:DNA-templated DNA replication"/>
    <property type="evidence" value="ECO:0007669"/>
    <property type="project" value="TreeGrafter"/>
</dbReference>
<comment type="similarity">
    <text evidence="7">Belongs to the DNA polymerase HolA subunit family.</text>
</comment>
<evidence type="ECO:0000259" key="9">
    <source>
        <dbReference type="Pfam" id="PF06144"/>
    </source>
</evidence>
<name>A0A381S6H5_9ZZZZ</name>
<evidence type="ECO:0000256" key="4">
    <source>
        <dbReference type="ARBA" id="ARBA00022695"/>
    </source>
</evidence>
<evidence type="ECO:0000256" key="7">
    <source>
        <dbReference type="ARBA" id="ARBA00034754"/>
    </source>
</evidence>